<dbReference type="GO" id="GO:0044550">
    <property type="term" value="P:secondary metabolite biosynthetic process"/>
    <property type="evidence" value="ECO:0007669"/>
    <property type="project" value="TreeGrafter"/>
</dbReference>
<feature type="domain" description="Condensation" evidence="1">
    <location>
        <begin position="19"/>
        <end position="314"/>
    </location>
</feature>
<dbReference type="GO" id="GO:0008610">
    <property type="term" value="P:lipid biosynthetic process"/>
    <property type="evidence" value="ECO:0007669"/>
    <property type="project" value="UniProtKB-ARBA"/>
</dbReference>
<dbReference type="GO" id="GO:0005737">
    <property type="term" value="C:cytoplasm"/>
    <property type="evidence" value="ECO:0007669"/>
    <property type="project" value="TreeGrafter"/>
</dbReference>
<dbReference type="SUPFAM" id="SSF52777">
    <property type="entry name" value="CoA-dependent acyltransferases"/>
    <property type="match status" value="2"/>
</dbReference>
<dbReference type="Gene3D" id="3.30.559.30">
    <property type="entry name" value="Nonribosomal peptide synthetase, condensation domain"/>
    <property type="match status" value="1"/>
</dbReference>
<accession>A0A1M7K5A1</accession>
<dbReference type="Proteomes" id="UP000184394">
    <property type="component" value="Unassembled WGS sequence"/>
</dbReference>
<evidence type="ECO:0000259" key="1">
    <source>
        <dbReference type="Pfam" id="PF00668"/>
    </source>
</evidence>
<dbReference type="InterPro" id="IPR023213">
    <property type="entry name" value="CAT-like_dom_sf"/>
</dbReference>
<dbReference type="EMBL" id="FRCT01000007">
    <property type="protein sequence ID" value="SHM60448.1"/>
    <property type="molecule type" value="Genomic_DNA"/>
</dbReference>
<dbReference type="Pfam" id="PF00668">
    <property type="entry name" value="Condensation"/>
    <property type="match status" value="1"/>
</dbReference>
<name>A0A1M7K5A1_RUMFL</name>
<gene>
    <name evidence="2" type="ORF">SAMN04487860_107120</name>
</gene>
<dbReference type="GO" id="GO:0003824">
    <property type="term" value="F:catalytic activity"/>
    <property type="evidence" value="ECO:0007669"/>
    <property type="project" value="InterPro"/>
</dbReference>
<evidence type="ECO:0000313" key="3">
    <source>
        <dbReference type="Proteomes" id="UP000184394"/>
    </source>
</evidence>
<reference evidence="2 3" key="1">
    <citation type="submission" date="2016-11" db="EMBL/GenBank/DDBJ databases">
        <authorList>
            <person name="Jaros S."/>
            <person name="Januszkiewicz K."/>
            <person name="Wedrychowicz H."/>
        </authorList>
    </citation>
    <scope>NUCLEOTIDE SEQUENCE [LARGE SCALE GENOMIC DNA]</scope>
    <source>
        <strain evidence="2 3">Y1</strain>
    </source>
</reference>
<dbReference type="PANTHER" id="PTHR45527">
    <property type="entry name" value="NONRIBOSOMAL PEPTIDE SYNTHETASE"/>
    <property type="match status" value="1"/>
</dbReference>
<sequence>MKYRLTITQNTYARMEVGEGKRGSINLSNGFLLKGKCDVERLDRAVKALHKRHDAMRMSMSEDSEGLYFEFNDEEPYGLEMIELRSEGRDERFKEAYADASNRVRTPVSLDKKSMYRYWIYKITDEEYMLYYVANHLATDGGSMALLNAELAKLYEDPDRIDLPVYASFADFLGERERLYREKFTEEEKKYWDDRMAGYENPKMEPPKVQETESTMQYGRFTVPLEKLEKISRSMRSSNFNVLFTLIQLAAAELTGQNDIALRYAFANRFKKKFQGTIGFLTHGVTIRHIFSPEERWSELAVLQRDTMNHDMKHLTFSDCIEVKEYLLSYIPNNGKKSEKMKFGDLDVEPLVFHSHFTSGRRYVGFVAVEHGEDLYVTPYCDNRLYGREFVLGLGRCINKYVDRILAMEDPTVEDLFRE</sequence>
<dbReference type="Gene3D" id="3.30.559.10">
    <property type="entry name" value="Chloramphenicol acetyltransferase-like domain"/>
    <property type="match status" value="1"/>
</dbReference>
<dbReference type="OrthoDB" id="2666522at2"/>
<evidence type="ECO:0000313" key="2">
    <source>
        <dbReference type="EMBL" id="SHM60448.1"/>
    </source>
</evidence>
<dbReference type="RefSeq" id="WP_072950887.1">
    <property type="nucleotide sequence ID" value="NZ_FRCT01000007.1"/>
</dbReference>
<dbReference type="GO" id="GO:0043041">
    <property type="term" value="P:amino acid activation for nonribosomal peptide biosynthetic process"/>
    <property type="evidence" value="ECO:0007669"/>
    <property type="project" value="TreeGrafter"/>
</dbReference>
<protein>
    <submittedName>
        <fullName evidence="2">Condensation domain-containing protein</fullName>
    </submittedName>
</protein>
<dbReference type="InterPro" id="IPR001242">
    <property type="entry name" value="Condensation_dom"/>
</dbReference>
<proteinExistence type="predicted"/>
<organism evidence="2 3">
    <name type="scientific">Ruminococcus flavefaciens</name>
    <dbReference type="NCBI Taxonomy" id="1265"/>
    <lineage>
        <taxon>Bacteria</taxon>
        <taxon>Bacillati</taxon>
        <taxon>Bacillota</taxon>
        <taxon>Clostridia</taxon>
        <taxon>Eubacteriales</taxon>
        <taxon>Oscillospiraceae</taxon>
        <taxon>Ruminococcus</taxon>
    </lineage>
</organism>
<dbReference type="GO" id="GO:0031177">
    <property type="term" value="F:phosphopantetheine binding"/>
    <property type="evidence" value="ECO:0007669"/>
    <property type="project" value="TreeGrafter"/>
</dbReference>
<dbReference type="PANTHER" id="PTHR45527:SF1">
    <property type="entry name" value="FATTY ACID SYNTHASE"/>
    <property type="match status" value="1"/>
</dbReference>
<dbReference type="AlphaFoldDB" id="A0A1M7K5A1"/>